<dbReference type="EMBL" id="CAJJDN010000026">
    <property type="protein sequence ID" value="CAD8070354.1"/>
    <property type="molecule type" value="Genomic_DNA"/>
</dbReference>
<gene>
    <name evidence="1" type="ORF">PSON_ATCC_30995.1.T0260347</name>
</gene>
<sequence>MKKLLEKYIILIQSQVGDEKQRSKYLKLLEAFLAKELQNERKKIKIGKSKIKILSKDLEILFINYKKFQLMKRNKENKLKVK</sequence>
<proteinExistence type="predicted"/>
<protein>
    <submittedName>
        <fullName evidence="1">Uncharacterized protein</fullName>
    </submittedName>
</protein>
<accession>A0A8S1M599</accession>
<dbReference type="Proteomes" id="UP000692954">
    <property type="component" value="Unassembled WGS sequence"/>
</dbReference>
<comment type="caution">
    <text evidence="1">The sequence shown here is derived from an EMBL/GenBank/DDBJ whole genome shotgun (WGS) entry which is preliminary data.</text>
</comment>
<evidence type="ECO:0000313" key="2">
    <source>
        <dbReference type="Proteomes" id="UP000692954"/>
    </source>
</evidence>
<name>A0A8S1M599_9CILI</name>
<keyword evidence="2" id="KW-1185">Reference proteome</keyword>
<dbReference type="AlphaFoldDB" id="A0A8S1M599"/>
<evidence type="ECO:0000313" key="1">
    <source>
        <dbReference type="EMBL" id="CAD8070354.1"/>
    </source>
</evidence>
<organism evidence="1 2">
    <name type="scientific">Paramecium sonneborni</name>
    <dbReference type="NCBI Taxonomy" id="65129"/>
    <lineage>
        <taxon>Eukaryota</taxon>
        <taxon>Sar</taxon>
        <taxon>Alveolata</taxon>
        <taxon>Ciliophora</taxon>
        <taxon>Intramacronucleata</taxon>
        <taxon>Oligohymenophorea</taxon>
        <taxon>Peniculida</taxon>
        <taxon>Parameciidae</taxon>
        <taxon>Paramecium</taxon>
    </lineage>
</organism>
<reference evidence="1" key="1">
    <citation type="submission" date="2021-01" db="EMBL/GenBank/DDBJ databases">
        <authorList>
            <consortium name="Genoscope - CEA"/>
            <person name="William W."/>
        </authorList>
    </citation>
    <scope>NUCLEOTIDE SEQUENCE</scope>
</reference>